<gene>
    <name evidence="1" type="ORF">KUA55_15120</name>
</gene>
<dbReference type="RefSeq" id="WP_218327224.1">
    <property type="nucleotide sequence ID" value="NZ_JAHUZB010000007.1"/>
</dbReference>
<evidence type="ECO:0000313" key="2">
    <source>
        <dbReference type="Proteomes" id="UP000774130"/>
    </source>
</evidence>
<dbReference type="EMBL" id="JAHUZB010000007">
    <property type="protein sequence ID" value="MBV7392011.1"/>
    <property type="molecule type" value="Genomic_DNA"/>
</dbReference>
<dbReference type="Proteomes" id="UP000774130">
    <property type="component" value="Unassembled WGS sequence"/>
</dbReference>
<proteinExistence type="predicted"/>
<sequence length="47" mass="5588">MNKQSYILEDTNENKVLLENTKSQRQFKNAHGLSWLLSLNQQSFFLM</sequence>
<comment type="caution">
    <text evidence="1">The sequence shown here is derived from an EMBL/GenBank/DDBJ whole genome shotgun (WGS) entry which is preliminary data.</text>
</comment>
<accession>A0ABS6TGD9</accession>
<keyword evidence="2" id="KW-1185">Reference proteome</keyword>
<name>A0ABS6TGD9_9ENTE</name>
<evidence type="ECO:0000313" key="1">
    <source>
        <dbReference type="EMBL" id="MBV7392011.1"/>
    </source>
</evidence>
<organism evidence="1 2">
    <name type="scientific">Enterococcus alishanensis</name>
    <dbReference type="NCBI Taxonomy" id="1303817"/>
    <lineage>
        <taxon>Bacteria</taxon>
        <taxon>Bacillati</taxon>
        <taxon>Bacillota</taxon>
        <taxon>Bacilli</taxon>
        <taxon>Lactobacillales</taxon>
        <taxon>Enterococcaceae</taxon>
        <taxon>Enterococcus</taxon>
    </lineage>
</organism>
<protein>
    <submittedName>
        <fullName evidence="1">Uncharacterized protein</fullName>
    </submittedName>
</protein>
<reference evidence="1 2" key="1">
    <citation type="submission" date="2021-06" db="EMBL/GenBank/DDBJ databases">
        <title>Enterococcus alishanensis sp. nov., a novel lactic acid bacterium isolated from fresh coffee beans.</title>
        <authorList>
            <person name="Chen Y.-S."/>
        </authorList>
    </citation>
    <scope>NUCLEOTIDE SEQUENCE [LARGE SCALE GENOMIC DNA]</scope>
    <source>
        <strain evidence="1 2">ALS3</strain>
    </source>
</reference>